<proteinExistence type="predicted"/>
<sequence>MNTPPSGSPSTKHQHPLSSLVEEFEIDNTRLVLTLKDFQNEHIREAGIYNRTSRIRSATETVSQAVNSPTLRDIVGLNRQKSFVEQERDALNDPGKSQEGRRKIKKT</sequence>
<reference evidence="2" key="1">
    <citation type="journal article" date="2019" name="bioRxiv">
        <title>The Genome of the Zebra Mussel, Dreissena polymorpha: A Resource for Invasive Species Research.</title>
        <authorList>
            <person name="McCartney M.A."/>
            <person name="Auch B."/>
            <person name="Kono T."/>
            <person name="Mallez S."/>
            <person name="Zhang Y."/>
            <person name="Obille A."/>
            <person name="Becker A."/>
            <person name="Abrahante J.E."/>
            <person name="Garbe J."/>
            <person name="Badalamenti J.P."/>
            <person name="Herman A."/>
            <person name="Mangelson H."/>
            <person name="Liachko I."/>
            <person name="Sullivan S."/>
            <person name="Sone E.D."/>
            <person name="Koren S."/>
            <person name="Silverstein K.A.T."/>
            <person name="Beckman K.B."/>
            <person name="Gohl D.M."/>
        </authorList>
    </citation>
    <scope>NUCLEOTIDE SEQUENCE</scope>
    <source>
        <strain evidence="2">Duluth1</strain>
        <tissue evidence="2">Whole animal</tissue>
    </source>
</reference>
<feature type="region of interest" description="Disordered" evidence="1">
    <location>
        <begin position="85"/>
        <end position="107"/>
    </location>
</feature>
<organism evidence="2 3">
    <name type="scientific">Dreissena polymorpha</name>
    <name type="common">Zebra mussel</name>
    <name type="synonym">Mytilus polymorpha</name>
    <dbReference type="NCBI Taxonomy" id="45954"/>
    <lineage>
        <taxon>Eukaryota</taxon>
        <taxon>Metazoa</taxon>
        <taxon>Spiralia</taxon>
        <taxon>Lophotrochozoa</taxon>
        <taxon>Mollusca</taxon>
        <taxon>Bivalvia</taxon>
        <taxon>Autobranchia</taxon>
        <taxon>Heteroconchia</taxon>
        <taxon>Euheterodonta</taxon>
        <taxon>Imparidentia</taxon>
        <taxon>Neoheterodontei</taxon>
        <taxon>Myida</taxon>
        <taxon>Dreissenoidea</taxon>
        <taxon>Dreissenidae</taxon>
        <taxon>Dreissena</taxon>
    </lineage>
</organism>
<name>A0A9D3YX42_DREPO</name>
<comment type="caution">
    <text evidence="2">The sequence shown here is derived from an EMBL/GenBank/DDBJ whole genome shotgun (WGS) entry which is preliminary data.</text>
</comment>
<dbReference type="Proteomes" id="UP000828390">
    <property type="component" value="Unassembled WGS sequence"/>
</dbReference>
<gene>
    <name evidence="2" type="ORF">DPMN_066089</name>
</gene>
<keyword evidence="3" id="KW-1185">Reference proteome</keyword>
<protein>
    <submittedName>
        <fullName evidence="2">Uncharacterized protein</fullName>
    </submittedName>
</protein>
<accession>A0A9D3YX42</accession>
<evidence type="ECO:0000313" key="3">
    <source>
        <dbReference type="Proteomes" id="UP000828390"/>
    </source>
</evidence>
<evidence type="ECO:0000256" key="1">
    <source>
        <dbReference type="SAM" id="MobiDB-lite"/>
    </source>
</evidence>
<dbReference type="EMBL" id="JAIWYP010000014">
    <property type="protein sequence ID" value="KAH3706701.1"/>
    <property type="molecule type" value="Genomic_DNA"/>
</dbReference>
<dbReference type="AlphaFoldDB" id="A0A9D3YX42"/>
<evidence type="ECO:0000313" key="2">
    <source>
        <dbReference type="EMBL" id="KAH3706701.1"/>
    </source>
</evidence>
<feature type="compositionally biased region" description="Basic and acidic residues" evidence="1">
    <location>
        <begin position="85"/>
        <end position="101"/>
    </location>
</feature>
<reference evidence="2" key="2">
    <citation type="submission" date="2020-11" db="EMBL/GenBank/DDBJ databases">
        <authorList>
            <person name="McCartney M.A."/>
            <person name="Auch B."/>
            <person name="Kono T."/>
            <person name="Mallez S."/>
            <person name="Becker A."/>
            <person name="Gohl D.M."/>
            <person name="Silverstein K.A.T."/>
            <person name="Koren S."/>
            <person name="Bechman K.B."/>
            <person name="Herman A."/>
            <person name="Abrahante J.E."/>
            <person name="Garbe J."/>
        </authorList>
    </citation>
    <scope>NUCLEOTIDE SEQUENCE</scope>
    <source>
        <strain evidence="2">Duluth1</strain>
        <tissue evidence="2">Whole animal</tissue>
    </source>
</reference>